<dbReference type="Proteomes" id="UP000663866">
    <property type="component" value="Unassembled WGS sequence"/>
</dbReference>
<keyword evidence="2" id="KW-1185">Reference proteome</keyword>
<name>A0A820YPR2_9BILA</name>
<evidence type="ECO:0000313" key="2">
    <source>
        <dbReference type="Proteomes" id="UP000663866"/>
    </source>
</evidence>
<accession>A0A820YPR2</accession>
<evidence type="ECO:0000313" key="1">
    <source>
        <dbReference type="EMBL" id="CAF4553262.1"/>
    </source>
</evidence>
<reference evidence="1" key="1">
    <citation type="submission" date="2021-02" db="EMBL/GenBank/DDBJ databases">
        <authorList>
            <person name="Nowell W R."/>
        </authorList>
    </citation>
    <scope>NUCLEOTIDE SEQUENCE</scope>
</reference>
<proteinExistence type="predicted"/>
<feature type="non-terminal residue" evidence="1">
    <location>
        <position position="37"/>
    </location>
</feature>
<protein>
    <submittedName>
        <fullName evidence="1">Uncharacterized protein</fullName>
    </submittedName>
</protein>
<organism evidence="1 2">
    <name type="scientific">Rotaria magnacalcarata</name>
    <dbReference type="NCBI Taxonomy" id="392030"/>
    <lineage>
        <taxon>Eukaryota</taxon>
        <taxon>Metazoa</taxon>
        <taxon>Spiralia</taxon>
        <taxon>Gnathifera</taxon>
        <taxon>Rotifera</taxon>
        <taxon>Eurotatoria</taxon>
        <taxon>Bdelloidea</taxon>
        <taxon>Philodinida</taxon>
        <taxon>Philodinidae</taxon>
        <taxon>Rotaria</taxon>
    </lineage>
</organism>
<sequence length="37" mass="4567">MSDESNDEVEMVMDQKSRFSRYRMRVREKINLEINET</sequence>
<gene>
    <name evidence="1" type="ORF">OVN521_LOCUS43312</name>
</gene>
<comment type="caution">
    <text evidence="1">The sequence shown here is derived from an EMBL/GenBank/DDBJ whole genome shotgun (WGS) entry which is preliminary data.</text>
</comment>
<dbReference type="EMBL" id="CAJOBG010061630">
    <property type="protein sequence ID" value="CAF4553262.1"/>
    <property type="molecule type" value="Genomic_DNA"/>
</dbReference>
<dbReference type="AlphaFoldDB" id="A0A820YPR2"/>